<accession>A0ABU3NWU6</accession>
<evidence type="ECO:0000313" key="3">
    <source>
        <dbReference type="Proteomes" id="UP001254848"/>
    </source>
</evidence>
<gene>
    <name evidence="2" type="ORF">Q4T40_08600</name>
</gene>
<proteinExistence type="predicted"/>
<dbReference type="EMBL" id="JAUOZS010000001">
    <property type="protein sequence ID" value="MDT8901294.1"/>
    <property type="molecule type" value="Genomic_DNA"/>
</dbReference>
<feature type="compositionally biased region" description="Low complexity" evidence="1">
    <location>
        <begin position="93"/>
        <end position="117"/>
    </location>
</feature>
<protein>
    <submittedName>
        <fullName evidence="2">Magnesium transporter MgtE</fullName>
    </submittedName>
</protein>
<evidence type="ECO:0000313" key="2">
    <source>
        <dbReference type="EMBL" id="MDT8901294.1"/>
    </source>
</evidence>
<sequence>MAEKIKPPEKDKPVAKGAAKKKRFRFLLKALLALLAVLMLAGGGFAAAVYLKFVDLDALAARYKLATYPVIGRYFAKQPATNFATVDLPPEAAAEKPAPAPETAPAVQAAPAPAPAAVSTEELKAREAKAKKEEAKRISRLARLYSEMKPDEAVPILNQLDDPTVLAILGKMEDSQVAKIMSLFDARRAARLTQDMLKGKTM</sequence>
<dbReference type="SUPFAM" id="SSF158791">
    <property type="entry name" value="MgtE N-terminal domain-like"/>
    <property type="match status" value="1"/>
</dbReference>
<evidence type="ECO:0000256" key="1">
    <source>
        <dbReference type="SAM" id="MobiDB-lite"/>
    </source>
</evidence>
<feature type="region of interest" description="Disordered" evidence="1">
    <location>
        <begin position="93"/>
        <end position="120"/>
    </location>
</feature>
<dbReference type="RefSeq" id="WP_413779810.1">
    <property type="nucleotide sequence ID" value="NZ_JAUOZS010000001.1"/>
</dbReference>
<name>A0ABU3NWU6_9FIRM</name>
<comment type="caution">
    <text evidence="2">The sequence shown here is derived from an EMBL/GenBank/DDBJ whole genome shotgun (WGS) entry which is preliminary data.</text>
</comment>
<organism evidence="2 3">
    <name type="scientific">Anaeroselena agilis</name>
    <dbReference type="NCBI Taxonomy" id="3063788"/>
    <lineage>
        <taxon>Bacteria</taxon>
        <taxon>Bacillati</taxon>
        <taxon>Bacillota</taxon>
        <taxon>Negativicutes</taxon>
        <taxon>Acetonemataceae</taxon>
        <taxon>Anaeroselena</taxon>
    </lineage>
</organism>
<reference evidence="2 3" key="1">
    <citation type="submission" date="2023-07" db="EMBL/GenBank/DDBJ databases">
        <title>The novel representative of Negativicutes class, Anaeroselena agilis gen. nov. sp. nov.</title>
        <authorList>
            <person name="Prokofeva M.I."/>
            <person name="Elcheninov A.G."/>
            <person name="Klyukina A."/>
            <person name="Kublanov I.V."/>
            <person name="Frolov E.N."/>
            <person name="Podosokorskaya O.A."/>
        </authorList>
    </citation>
    <scope>NUCLEOTIDE SEQUENCE [LARGE SCALE GENOMIC DNA]</scope>
    <source>
        <strain evidence="2 3">4137-cl</strain>
    </source>
</reference>
<keyword evidence="3" id="KW-1185">Reference proteome</keyword>
<dbReference type="Proteomes" id="UP001254848">
    <property type="component" value="Unassembled WGS sequence"/>
</dbReference>